<dbReference type="PRINTS" id="PR00834">
    <property type="entry name" value="PROTEASES2C"/>
</dbReference>
<dbReference type="InterPro" id="IPR009003">
    <property type="entry name" value="Peptidase_S1_PA"/>
</dbReference>
<sequence length="380" mass="38892">MNLLDVLLLIAVVLAAVSGFQRGLIAGVVSLIGFVGGAALGVWLLPFAVDRLTPGSAEAMVVALLVVLVPAAIGQAVAWPTAVRLRDAVRHAPTRWLDGVGGAVFNGVAVLIVAWMAASALTPTPSPGLNRAVQDSSVLGAVQDRMPAQAPTWFNRATDVLNDAGFPQVFNPFENDPTAQVPEPSGDSVTEAAVAAAQSSTVKVTATAGFSGQEGSGFVYADERVMTNAHVVDGADVTAVQVGGVGRRLEATVILLDPDVDVAVLAVPGLDAPALSFADDASRGDPAVVAGYPEDGPLDLRAATVAGRTSAQGQDIHGDSLVTRDIYSVRSLVRPGNSGGPLLTTDGQVYGMVFARSVTDSETGYVLTADQIRGHAEQAG</sequence>
<dbReference type="EMBL" id="JAVREL010000002">
    <property type="protein sequence ID" value="MDT0341827.1"/>
    <property type="molecule type" value="Genomic_DNA"/>
</dbReference>
<dbReference type="Gene3D" id="2.40.10.10">
    <property type="entry name" value="Trypsin-like serine proteases"/>
    <property type="match status" value="2"/>
</dbReference>
<dbReference type="EC" id="3.4.21.-" evidence="6"/>
<proteinExistence type="predicted"/>
<gene>
    <name evidence="6" type="ORF">RM590_04105</name>
</gene>
<keyword evidence="6" id="KW-0378">Hydrolase</keyword>
<dbReference type="PANTHER" id="PTHR43019:SF23">
    <property type="entry name" value="PROTEASE DO-LIKE 5, CHLOROPLASTIC"/>
    <property type="match status" value="1"/>
</dbReference>
<keyword evidence="3 5" id="KW-1133">Transmembrane helix</keyword>
<evidence type="ECO:0000256" key="2">
    <source>
        <dbReference type="ARBA" id="ARBA00022692"/>
    </source>
</evidence>
<evidence type="ECO:0000256" key="5">
    <source>
        <dbReference type="SAM" id="Phobius"/>
    </source>
</evidence>
<dbReference type="InterPro" id="IPR043504">
    <property type="entry name" value="Peptidase_S1_PA_chymotrypsin"/>
</dbReference>
<evidence type="ECO:0000313" key="6">
    <source>
        <dbReference type="EMBL" id="MDT0341827.1"/>
    </source>
</evidence>
<dbReference type="PANTHER" id="PTHR43019">
    <property type="entry name" value="SERINE ENDOPROTEASE DEGS"/>
    <property type="match status" value="1"/>
</dbReference>
<evidence type="ECO:0000256" key="3">
    <source>
        <dbReference type="ARBA" id="ARBA00022989"/>
    </source>
</evidence>
<dbReference type="NCBIfam" id="NF033740">
    <property type="entry name" value="MarP_fam_protase"/>
    <property type="match status" value="1"/>
</dbReference>
<comment type="subcellular location">
    <subcellularLocation>
        <location evidence="1">Membrane</location>
        <topology evidence="1">Multi-pass membrane protein</topology>
    </subcellularLocation>
</comment>
<dbReference type="InterPro" id="IPR047680">
    <property type="entry name" value="MarP-like"/>
</dbReference>
<dbReference type="Pfam" id="PF13365">
    <property type="entry name" value="Trypsin_2"/>
    <property type="match status" value="1"/>
</dbReference>
<dbReference type="Pfam" id="PF02674">
    <property type="entry name" value="Colicin_V"/>
    <property type="match status" value="1"/>
</dbReference>
<evidence type="ECO:0000313" key="7">
    <source>
        <dbReference type="Proteomes" id="UP001183246"/>
    </source>
</evidence>
<name>A0ABU2MJP2_9ACTN</name>
<dbReference type="InterPro" id="IPR001940">
    <property type="entry name" value="Peptidase_S1C"/>
</dbReference>
<protein>
    <submittedName>
        <fullName evidence="6">MarP family serine protease</fullName>
        <ecNumber evidence="6">3.4.21.-</ecNumber>
    </submittedName>
</protein>
<feature type="transmembrane region" description="Helical" evidence="5">
    <location>
        <begin position="25"/>
        <end position="47"/>
    </location>
</feature>
<dbReference type="GO" id="GO:0008233">
    <property type="term" value="F:peptidase activity"/>
    <property type="evidence" value="ECO:0007669"/>
    <property type="project" value="UniProtKB-KW"/>
</dbReference>
<evidence type="ECO:0000256" key="4">
    <source>
        <dbReference type="ARBA" id="ARBA00023136"/>
    </source>
</evidence>
<dbReference type="InterPro" id="IPR003825">
    <property type="entry name" value="Colicin-V_CvpA"/>
</dbReference>
<evidence type="ECO:0000256" key="1">
    <source>
        <dbReference type="ARBA" id="ARBA00004141"/>
    </source>
</evidence>
<feature type="transmembrane region" description="Helical" evidence="5">
    <location>
        <begin position="99"/>
        <end position="121"/>
    </location>
</feature>
<accession>A0ABU2MJP2</accession>
<keyword evidence="4 5" id="KW-0472">Membrane</keyword>
<comment type="caution">
    <text evidence="6">The sequence shown here is derived from an EMBL/GenBank/DDBJ whole genome shotgun (WGS) entry which is preliminary data.</text>
</comment>
<feature type="transmembrane region" description="Helical" evidence="5">
    <location>
        <begin position="59"/>
        <end position="79"/>
    </location>
</feature>
<dbReference type="RefSeq" id="WP_311702971.1">
    <property type="nucleotide sequence ID" value="NZ_JAVREL010000002.1"/>
</dbReference>
<dbReference type="SUPFAM" id="SSF50494">
    <property type="entry name" value="Trypsin-like serine proteases"/>
    <property type="match status" value="1"/>
</dbReference>
<organism evidence="6 7">
    <name type="scientific">Streptomyces litchfieldiae</name>
    <dbReference type="NCBI Taxonomy" id="3075543"/>
    <lineage>
        <taxon>Bacteria</taxon>
        <taxon>Bacillati</taxon>
        <taxon>Actinomycetota</taxon>
        <taxon>Actinomycetes</taxon>
        <taxon>Kitasatosporales</taxon>
        <taxon>Streptomycetaceae</taxon>
        <taxon>Streptomyces</taxon>
    </lineage>
</organism>
<reference evidence="7" key="1">
    <citation type="submission" date="2023-07" db="EMBL/GenBank/DDBJ databases">
        <title>30 novel species of actinomycetes from the DSMZ collection.</title>
        <authorList>
            <person name="Nouioui I."/>
        </authorList>
    </citation>
    <scope>NUCLEOTIDE SEQUENCE [LARGE SCALE GENOMIC DNA]</scope>
    <source>
        <strain evidence="7">DSM 44938</strain>
    </source>
</reference>
<dbReference type="Proteomes" id="UP001183246">
    <property type="component" value="Unassembled WGS sequence"/>
</dbReference>
<keyword evidence="2 5" id="KW-0812">Transmembrane</keyword>
<keyword evidence="6" id="KW-0645">Protease</keyword>
<keyword evidence="7" id="KW-1185">Reference proteome</keyword>
<dbReference type="GO" id="GO:0006508">
    <property type="term" value="P:proteolysis"/>
    <property type="evidence" value="ECO:0007669"/>
    <property type="project" value="UniProtKB-KW"/>
</dbReference>